<dbReference type="Proteomes" id="UP000663873">
    <property type="component" value="Unassembled WGS sequence"/>
</dbReference>
<sequence>AYEKLIKRHQQEAAAAAAANKIGDR</sequence>
<gene>
    <name evidence="1" type="ORF">UJA718_LOCUS50298</name>
</gene>
<comment type="caution">
    <text evidence="1">The sequence shown here is derived from an EMBL/GenBank/DDBJ whole genome shotgun (WGS) entry which is preliminary data.</text>
</comment>
<accession>A0A822ADJ9</accession>
<organism evidence="1 2">
    <name type="scientific">Rotaria socialis</name>
    <dbReference type="NCBI Taxonomy" id="392032"/>
    <lineage>
        <taxon>Eukaryota</taxon>
        <taxon>Metazoa</taxon>
        <taxon>Spiralia</taxon>
        <taxon>Gnathifera</taxon>
        <taxon>Rotifera</taxon>
        <taxon>Eurotatoria</taxon>
        <taxon>Bdelloidea</taxon>
        <taxon>Philodinida</taxon>
        <taxon>Philodinidae</taxon>
        <taxon>Rotaria</taxon>
    </lineage>
</organism>
<feature type="non-terminal residue" evidence="1">
    <location>
        <position position="1"/>
    </location>
</feature>
<protein>
    <submittedName>
        <fullName evidence="1">Uncharacterized protein</fullName>
    </submittedName>
</protein>
<name>A0A822ADJ9_9BILA</name>
<dbReference type="AlphaFoldDB" id="A0A822ADJ9"/>
<reference evidence="1" key="1">
    <citation type="submission" date="2021-02" db="EMBL/GenBank/DDBJ databases">
        <authorList>
            <person name="Nowell W R."/>
        </authorList>
    </citation>
    <scope>NUCLEOTIDE SEQUENCE</scope>
</reference>
<proteinExistence type="predicted"/>
<evidence type="ECO:0000313" key="1">
    <source>
        <dbReference type="EMBL" id="CAF5003408.1"/>
    </source>
</evidence>
<dbReference type="EMBL" id="CAJOBP010111536">
    <property type="protein sequence ID" value="CAF5003408.1"/>
    <property type="molecule type" value="Genomic_DNA"/>
</dbReference>
<keyword evidence="2" id="KW-1185">Reference proteome</keyword>
<evidence type="ECO:0000313" key="2">
    <source>
        <dbReference type="Proteomes" id="UP000663873"/>
    </source>
</evidence>